<gene>
    <name evidence="18" type="primary">GalNAc-T1</name>
    <name evidence="18" type="ORF">g.45858</name>
</gene>
<dbReference type="InterPro" id="IPR029044">
    <property type="entry name" value="Nucleotide-diphossugar_trans"/>
</dbReference>
<protein>
    <recommendedName>
        <fullName evidence="16">Polypeptide N-acetylgalactosaminyltransferase</fullName>
        <ecNumber evidence="16">2.4.1.-</ecNumber>
    </recommendedName>
    <alternativeName>
        <fullName evidence="16">Protein-UDP acetylgalactosaminyltransferase</fullName>
    </alternativeName>
</protein>
<reference evidence="18" key="1">
    <citation type="submission" date="2014-11" db="EMBL/GenBank/DDBJ databases">
        <authorList>
            <person name="Geib S."/>
        </authorList>
    </citation>
    <scope>NUCLEOTIDE SEQUENCE</scope>
</reference>
<dbReference type="InterPro" id="IPR035992">
    <property type="entry name" value="Ricin_B-like_lectins"/>
</dbReference>
<keyword evidence="7 16" id="KW-0812">Transmembrane</keyword>
<evidence type="ECO:0000256" key="15">
    <source>
        <dbReference type="ARBA" id="ARBA00023211"/>
    </source>
</evidence>
<keyword evidence="13 16" id="KW-0472">Membrane</keyword>
<dbReference type="CDD" id="cd02510">
    <property type="entry name" value="pp-GalNAc-T"/>
    <property type="match status" value="1"/>
</dbReference>
<evidence type="ECO:0000256" key="8">
    <source>
        <dbReference type="ARBA" id="ARBA00022723"/>
    </source>
</evidence>
<dbReference type="Pfam" id="PF00652">
    <property type="entry name" value="Ricin_B_lectin"/>
    <property type="match status" value="1"/>
</dbReference>
<evidence type="ECO:0000256" key="11">
    <source>
        <dbReference type="ARBA" id="ARBA00022989"/>
    </source>
</evidence>
<keyword evidence="12 16" id="KW-0333">Golgi apparatus</keyword>
<comment type="cofactor">
    <cofactor evidence="1 16">
        <name>Mn(2+)</name>
        <dbReference type="ChEBI" id="CHEBI:29035"/>
    </cofactor>
</comment>
<dbReference type="GO" id="GO:0006493">
    <property type="term" value="P:protein O-linked glycosylation"/>
    <property type="evidence" value="ECO:0007669"/>
    <property type="project" value="TreeGrafter"/>
</dbReference>
<evidence type="ECO:0000256" key="7">
    <source>
        <dbReference type="ARBA" id="ARBA00022692"/>
    </source>
</evidence>
<dbReference type="FunFam" id="3.90.550.10:FF:000021">
    <property type="entry name" value="Polypeptide N-acetylgalactosaminyltransferase"/>
    <property type="match status" value="1"/>
</dbReference>
<dbReference type="Gene3D" id="3.90.550.10">
    <property type="entry name" value="Spore Coat Polysaccharide Biosynthesis Protein SpsA, Chain A"/>
    <property type="match status" value="1"/>
</dbReference>
<evidence type="ECO:0000313" key="18">
    <source>
        <dbReference type="EMBL" id="JAD01204.1"/>
    </source>
</evidence>
<keyword evidence="10" id="KW-0735">Signal-anchor</keyword>
<feature type="domain" description="Ricin B lectin" evidence="17">
    <location>
        <begin position="494"/>
        <end position="620"/>
    </location>
</feature>
<evidence type="ECO:0000256" key="6">
    <source>
        <dbReference type="ARBA" id="ARBA00022679"/>
    </source>
</evidence>
<dbReference type="Gene3D" id="2.80.10.50">
    <property type="match status" value="1"/>
</dbReference>
<evidence type="ECO:0000256" key="2">
    <source>
        <dbReference type="ARBA" id="ARBA00004323"/>
    </source>
</evidence>
<evidence type="ECO:0000256" key="4">
    <source>
        <dbReference type="ARBA" id="ARBA00005680"/>
    </source>
</evidence>
<proteinExistence type="inferred from homology"/>
<evidence type="ECO:0000256" key="1">
    <source>
        <dbReference type="ARBA" id="ARBA00001936"/>
    </source>
</evidence>
<dbReference type="GO" id="GO:0030246">
    <property type="term" value="F:carbohydrate binding"/>
    <property type="evidence" value="ECO:0007669"/>
    <property type="project" value="UniProtKB-KW"/>
</dbReference>
<organism evidence="18">
    <name type="scientific">Zeugodacus cucurbitae</name>
    <name type="common">Melon fruit fly</name>
    <name type="synonym">Bactrocera cucurbitae</name>
    <dbReference type="NCBI Taxonomy" id="28588"/>
    <lineage>
        <taxon>Eukaryota</taxon>
        <taxon>Metazoa</taxon>
        <taxon>Ecdysozoa</taxon>
        <taxon>Arthropoda</taxon>
        <taxon>Hexapoda</taxon>
        <taxon>Insecta</taxon>
        <taxon>Pterygota</taxon>
        <taxon>Neoptera</taxon>
        <taxon>Endopterygota</taxon>
        <taxon>Diptera</taxon>
        <taxon>Brachycera</taxon>
        <taxon>Muscomorpha</taxon>
        <taxon>Tephritoidea</taxon>
        <taxon>Tephritidae</taxon>
        <taxon>Zeugodacus</taxon>
        <taxon>Zeugodacus</taxon>
    </lineage>
</organism>
<keyword evidence="6 16" id="KW-0808">Transferase</keyword>
<dbReference type="Pfam" id="PF00535">
    <property type="entry name" value="Glycos_transf_2"/>
    <property type="match status" value="1"/>
</dbReference>
<comment type="subcellular location">
    <subcellularLocation>
        <location evidence="2 16">Golgi apparatus membrane</location>
        <topology evidence="2 16">Single-pass type II membrane protein</topology>
    </subcellularLocation>
</comment>
<feature type="transmembrane region" description="Helical" evidence="16">
    <location>
        <begin position="12"/>
        <end position="29"/>
    </location>
</feature>
<dbReference type="EC" id="2.4.1.-" evidence="16"/>
<keyword evidence="11 16" id="KW-1133">Transmembrane helix</keyword>
<comment type="similarity">
    <text evidence="4 16">Belongs to the glycosyltransferase 2 family. GalNAc-T subfamily.</text>
</comment>
<keyword evidence="14 16" id="KW-1015">Disulfide bond</keyword>
<evidence type="ECO:0000256" key="5">
    <source>
        <dbReference type="ARBA" id="ARBA00022676"/>
    </source>
</evidence>
<dbReference type="InterPro" id="IPR001173">
    <property type="entry name" value="Glyco_trans_2-like"/>
</dbReference>
<keyword evidence="5 16" id="KW-0328">Glycosyltransferase</keyword>
<dbReference type="InterPro" id="IPR045885">
    <property type="entry name" value="GalNAc-T"/>
</dbReference>
<evidence type="ECO:0000256" key="12">
    <source>
        <dbReference type="ARBA" id="ARBA00023034"/>
    </source>
</evidence>
<dbReference type="GO" id="GO:0004653">
    <property type="term" value="F:polypeptide N-acetylgalactosaminyltransferase activity"/>
    <property type="evidence" value="ECO:0007669"/>
    <property type="project" value="UniProtKB-ARBA"/>
</dbReference>
<accession>A0A0A1WQ76</accession>
<dbReference type="PANTHER" id="PTHR11675:SF43">
    <property type="entry name" value="POLYPEPTIDE N-ACETYLGALACTOSAMINYLTRANSFERASE 1"/>
    <property type="match status" value="1"/>
</dbReference>
<dbReference type="AlphaFoldDB" id="A0A0A1WQ76"/>
<evidence type="ECO:0000256" key="3">
    <source>
        <dbReference type="ARBA" id="ARBA00004922"/>
    </source>
</evidence>
<evidence type="ECO:0000256" key="10">
    <source>
        <dbReference type="ARBA" id="ARBA00022968"/>
    </source>
</evidence>
<keyword evidence="9 16" id="KW-0430">Lectin</keyword>
<evidence type="ECO:0000256" key="9">
    <source>
        <dbReference type="ARBA" id="ARBA00022734"/>
    </source>
</evidence>
<reference evidence="18" key="2">
    <citation type="journal article" date="2015" name="Gigascience">
        <title>Reconstructing a comprehensive transcriptome assembly of a white-pupal translocated strain of the pest fruit fly Bactrocera cucurbitae.</title>
        <authorList>
            <person name="Sim S.B."/>
            <person name="Calla B."/>
            <person name="Hall B."/>
            <person name="DeRego T."/>
            <person name="Geib S.M."/>
        </authorList>
    </citation>
    <scope>NUCLEOTIDE SEQUENCE</scope>
</reference>
<name>A0A0A1WQ76_ZEUCU</name>
<dbReference type="SMART" id="SM00458">
    <property type="entry name" value="RICIN"/>
    <property type="match status" value="1"/>
</dbReference>
<keyword evidence="8" id="KW-0479">Metal-binding</keyword>
<dbReference type="UniPathway" id="UPA00378"/>
<dbReference type="EMBL" id="GBXI01013088">
    <property type="protein sequence ID" value="JAD01204.1"/>
    <property type="molecule type" value="Transcribed_RNA"/>
</dbReference>
<sequence>MLRSLRSFYGKTIIFALVTLCFILYIKVLQVEDTIRETQIQNAKLKGLQEHNDVLPKEENFEQRARINPRHRAFDRPNNVEISEPKQIESTESIYELSIRMDLAKQDPALGALGTATHLSGEAARRGDEIYKKISLNQEISERLSYNRTLADSRHPACLRQTFDVTTLPSTSVIVIFYNEPYSVLVRTVHSTLNTCNGKLLKEIILVDDGSTNEELHGKLDYYISTRIPNGKVKVLRLKNRLGLIRARLAGARIATGDVLIFLDAHCEANIGWCEPLLQRIKESRTSVLVPIIDVIDSKDFQYSTNGYKSFQVGGFEWSGHFDWIEVSDREKKRQLRECNQPREICPAYSPTMAGGLFAIDRRYFWDSGSYDEQMDGWGGENLEMSFRIWQCGGTIETIPCSRVGHVFRDFHPYEFPNDRDTHGINTARMALVWMDSYVNLFFLNRPDLKFHPDIGDMTHRKLLRKKLRCKSFNWYLENIYPEKFVPTKNVLAYGRIRALSKDLCADDLSQNNEKPYNLGIFWCAKKLTKSQFFTLTNTQVLRNELSCATVPHSGGDVRVVKMVSCMDNDDYNEQWSYENEHLIHVNTGLCLDHMELRSSDEIQVARCDSDSETQRWTIQHDKLL</sequence>
<dbReference type="GO" id="GO:0000139">
    <property type="term" value="C:Golgi membrane"/>
    <property type="evidence" value="ECO:0007669"/>
    <property type="project" value="UniProtKB-SubCell"/>
</dbReference>
<evidence type="ECO:0000259" key="17">
    <source>
        <dbReference type="SMART" id="SM00458"/>
    </source>
</evidence>
<dbReference type="SUPFAM" id="SSF53448">
    <property type="entry name" value="Nucleotide-diphospho-sugar transferases"/>
    <property type="match status" value="1"/>
</dbReference>
<dbReference type="PANTHER" id="PTHR11675">
    <property type="entry name" value="N-ACETYLGALACTOSAMINYLTRANSFERASE"/>
    <property type="match status" value="1"/>
</dbReference>
<comment type="pathway">
    <text evidence="3 16">Protein modification; protein glycosylation.</text>
</comment>
<dbReference type="InterPro" id="IPR000772">
    <property type="entry name" value="Ricin_B_lectin"/>
</dbReference>
<keyword evidence="15 16" id="KW-0464">Manganese</keyword>
<evidence type="ECO:0000256" key="13">
    <source>
        <dbReference type="ARBA" id="ARBA00023136"/>
    </source>
</evidence>
<evidence type="ECO:0000256" key="14">
    <source>
        <dbReference type="ARBA" id="ARBA00023157"/>
    </source>
</evidence>
<evidence type="ECO:0000256" key="16">
    <source>
        <dbReference type="RuleBase" id="RU361242"/>
    </source>
</evidence>
<dbReference type="PROSITE" id="PS50231">
    <property type="entry name" value="RICIN_B_LECTIN"/>
    <property type="match status" value="1"/>
</dbReference>
<dbReference type="GO" id="GO:0046872">
    <property type="term" value="F:metal ion binding"/>
    <property type="evidence" value="ECO:0007669"/>
    <property type="project" value="UniProtKB-KW"/>
</dbReference>
<dbReference type="SUPFAM" id="SSF50370">
    <property type="entry name" value="Ricin B-like lectins"/>
    <property type="match status" value="1"/>
</dbReference>